<feature type="compositionally biased region" description="Basic and acidic residues" evidence="1">
    <location>
        <begin position="786"/>
        <end position="807"/>
    </location>
</feature>
<accession>A0A6G0T6C2</accession>
<feature type="compositionally biased region" description="Polar residues" evidence="1">
    <location>
        <begin position="875"/>
        <end position="884"/>
    </location>
</feature>
<feature type="compositionally biased region" description="Polar residues" evidence="1">
    <location>
        <begin position="645"/>
        <end position="672"/>
    </location>
</feature>
<feature type="compositionally biased region" description="Polar residues" evidence="1">
    <location>
        <begin position="539"/>
        <end position="561"/>
    </location>
</feature>
<feature type="region of interest" description="Disordered" evidence="1">
    <location>
        <begin position="47"/>
        <end position="103"/>
    </location>
</feature>
<feature type="compositionally biased region" description="Basic and acidic residues" evidence="1">
    <location>
        <begin position="673"/>
        <end position="691"/>
    </location>
</feature>
<feature type="region of interest" description="Disordered" evidence="1">
    <location>
        <begin position="875"/>
        <end position="925"/>
    </location>
</feature>
<sequence length="1011" mass="111977">MFKSTKKTKDPTKNRTVSDTAKVSEKTIKNENSTVVPKQMFSTKVANEQPLNISGKGRSSTPQTAKKTLVKGAVSRQAAESSSTASISKSLSSSSIKKTTTGKSIRTITTVDQDGNIHTTVETVDDIPQSTTETTTEESNTTDSTNAYVEYADKYSFEGSTESPEVLNSPQYSTSNLLTSSQNFENESSSVNQSMSTETNYNTVTSHVSSESKQILDVKDTIQHENTVRSVNGKLIKSIDDTSHDNSNYSYQPNISEKIDFINTTVNTNTNLFENESLRTNKHEDTKNIFYGSNLQQIDNESIKLKISGNTENLLNETKVKATTSQNHENKNTQTVTDDQEINSGLTVKMIGGKLIKQFNTPLKSKQSQDIVNTKEQNVTHSMDNNKQQYNNNVKTSFESDIINENVHTDKSDDFSSEMFITQKYIPIFTRSNQEIDEITSSSIENSKSYYDKSIKTDDLRYQNSTEYNTKDLFEKNKNVENNGLTVRMVGGKLIKSFKEPTKTQKTVSNVSLSSNLSNSDISTNDITTSTSFITNEQSSFSSSFGENDQSETKISTTSKSVNKKTDKPDESKHKKQPDVKKDKANTITSVDIVDEEGLSVRMVGGKLIKTFKEPIPTKKTPIDDSKSKNITSDDTTSTSFIINEQSSFSSSFGETDQTDTNTTKSSKTMNQKSDHTDRSKTKKQPDVKKDKTNTITSVDIVDEEGLSVRMVGGKLIKTFKEPTPSKKNIIDVSKSSINTTSDISSSDITTSTSFITNEQSSFSSSFGENDQSETKTSTTSKSVIKKTDKPDESKNKKQPDVKKDKPNTTTSVDIVDEEGLSVRMVGGKLIKTFKEPTPSKKNIIDVSKSSINTTSDISSSDITTSTSFITNEQSSFSSSFGENDQSETKTSTTSKSVIKKTDKPDESKNKKQPDVKKDKPNTTTSVDIVDEEGLSVRMVGGKLIKTFKEPTPSKKNIIDVSKSSINTIYIFIRCISTSTSVYYKRQSSFSKLIWRKHEPLRTKTSTTSKS</sequence>
<dbReference type="OrthoDB" id="6627878at2759"/>
<feature type="region of interest" description="Disordered" evidence="1">
    <location>
        <begin position="759"/>
        <end position="822"/>
    </location>
</feature>
<reference evidence="2 3" key="1">
    <citation type="submission" date="2019-08" db="EMBL/GenBank/DDBJ databases">
        <title>The genome of the soybean aphid Biotype 1, its phylome, world population structure and adaptation to the North American continent.</title>
        <authorList>
            <person name="Giordano R."/>
            <person name="Donthu R.K."/>
            <person name="Hernandez A.G."/>
            <person name="Wright C.L."/>
            <person name="Zimin A.V."/>
        </authorList>
    </citation>
    <scope>NUCLEOTIDE SEQUENCE [LARGE SCALE GENOMIC DNA]</scope>
    <source>
        <tissue evidence="2">Whole aphids</tissue>
    </source>
</reference>
<evidence type="ECO:0000313" key="3">
    <source>
        <dbReference type="Proteomes" id="UP000475862"/>
    </source>
</evidence>
<gene>
    <name evidence="2" type="ORF">AGLY_013151</name>
</gene>
<name>A0A6G0T6C2_APHGL</name>
<feature type="region of interest" description="Disordered" evidence="1">
    <location>
        <begin position="119"/>
        <end position="146"/>
    </location>
</feature>
<comment type="caution">
    <text evidence="2">The sequence shown here is derived from an EMBL/GenBank/DDBJ whole genome shotgun (WGS) entry which is preliminary data.</text>
</comment>
<feature type="region of interest" description="Disordered" evidence="1">
    <location>
        <begin position="1"/>
        <end position="32"/>
    </location>
</feature>
<dbReference type="Proteomes" id="UP000475862">
    <property type="component" value="Unassembled WGS sequence"/>
</dbReference>
<feature type="compositionally biased region" description="Polar residues" evidence="1">
    <location>
        <begin position="759"/>
        <end position="770"/>
    </location>
</feature>
<feature type="region of interest" description="Disordered" evidence="1">
    <location>
        <begin position="617"/>
        <end position="691"/>
    </location>
</feature>
<proteinExistence type="predicted"/>
<keyword evidence="3" id="KW-1185">Reference proteome</keyword>
<feature type="compositionally biased region" description="Basic and acidic residues" evidence="1">
    <location>
        <begin position="900"/>
        <end position="921"/>
    </location>
</feature>
<feature type="compositionally biased region" description="Basic and acidic residues" evidence="1">
    <location>
        <begin position="564"/>
        <end position="584"/>
    </location>
</feature>
<organism evidence="2 3">
    <name type="scientific">Aphis glycines</name>
    <name type="common">Soybean aphid</name>
    <dbReference type="NCBI Taxonomy" id="307491"/>
    <lineage>
        <taxon>Eukaryota</taxon>
        <taxon>Metazoa</taxon>
        <taxon>Ecdysozoa</taxon>
        <taxon>Arthropoda</taxon>
        <taxon>Hexapoda</taxon>
        <taxon>Insecta</taxon>
        <taxon>Pterygota</taxon>
        <taxon>Neoptera</taxon>
        <taxon>Paraneoptera</taxon>
        <taxon>Hemiptera</taxon>
        <taxon>Sternorrhyncha</taxon>
        <taxon>Aphidomorpha</taxon>
        <taxon>Aphidoidea</taxon>
        <taxon>Aphididae</taxon>
        <taxon>Aphidini</taxon>
        <taxon>Aphis</taxon>
        <taxon>Aphis</taxon>
    </lineage>
</organism>
<feature type="compositionally biased region" description="Basic and acidic residues" evidence="1">
    <location>
        <begin position="617"/>
        <end position="628"/>
    </location>
</feature>
<feature type="compositionally biased region" description="Low complexity" evidence="1">
    <location>
        <begin position="130"/>
        <end position="146"/>
    </location>
</feature>
<protein>
    <submittedName>
        <fullName evidence="2">Uncharacterized protein</fullName>
    </submittedName>
</protein>
<feature type="compositionally biased region" description="Low complexity" evidence="1">
    <location>
        <begin position="629"/>
        <end position="644"/>
    </location>
</feature>
<feature type="region of interest" description="Disordered" evidence="1">
    <location>
        <begin position="539"/>
        <end position="584"/>
    </location>
</feature>
<feature type="compositionally biased region" description="Low complexity" evidence="1">
    <location>
        <begin position="81"/>
        <end position="103"/>
    </location>
</feature>
<dbReference type="EMBL" id="VYZN01000054">
    <property type="protein sequence ID" value="KAE9526503.1"/>
    <property type="molecule type" value="Genomic_DNA"/>
</dbReference>
<evidence type="ECO:0000313" key="2">
    <source>
        <dbReference type="EMBL" id="KAE9526503.1"/>
    </source>
</evidence>
<evidence type="ECO:0000256" key="1">
    <source>
        <dbReference type="SAM" id="MobiDB-lite"/>
    </source>
</evidence>
<feature type="compositionally biased region" description="Polar residues" evidence="1">
    <location>
        <begin position="47"/>
        <end position="66"/>
    </location>
</feature>
<dbReference type="AlphaFoldDB" id="A0A6G0T6C2"/>